<dbReference type="Proteomes" id="UP001185331">
    <property type="component" value="Unassembled WGS sequence"/>
</dbReference>
<evidence type="ECO:0000256" key="1">
    <source>
        <dbReference type="SAM" id="Phobius"/>
    </source>
</evidence>
<dbReference type="AlphaFoldDB" id="A0AAE3XAT3"/>
<name>A0AAE3XAT3_9DEIO</name>
<evidence type="ECO:0000313" key="2">
    <source>
        <dbReference type="EMBL" id="MDR6218340.1"/>
    </source>
</evidence>
<evidence type="ECO:0000313" key="3">
    <source>
        <dbReference type="Proteomes" id="UP001185331"/>
    </source>
</evidence>
<gene>
    <name evidence="2" type="ORF">J2Y00_001903</name>
</gene>
<reference evidence="2" key="1">
    <citation type="submission" date="2023-07" db="EMBL/GenBank/DDBJ databases">
        <title>Sorghum-associated microbial communities from plants grown in Nebraska, USA.</title>
        <authorList>
            <person name="Schachtman D."/>
        </authorList>
    </citation>
    <scope>NUCLEOTIDE SEQUENCE</scope>
    <source>
        <strain evidence="2">BE330</strain>
    </source>
</reference>
<keyword evidence="1" id="KW-1133">Transmembrane helix</keyword>
<dbReference type="EMBL" id="JAVDQK010000004">
    <property type="protein sequence ID" value="MDR6218340.1"/>
    <property type="molecule type" value="Genomic_DNA"/>
</dbReference>
<comment type="caution">
    <text evidence="2">The sequence shown here is derived from an EMBL/GenBank/DDBJ whole genome shotgun (WGS) entry which is preliminary data.</text>
</comment>
<keyword evidence="1" id="KW-0472">Membrane</keyword>
<organism evidence="2 3">
    <name type="scientific">Deinococcus soli</name>
    <name type="common">ex Cha et al. 2016</name>
    <dbReference type="NCBI Taxonomy" id="1309411"/>
    <lineage>
        <taxon>Bacteria</taxon>
        <taxon>Thermotogati</taxon>
        <taxon>Deinococcota</taxon>
        <taxon>Deinococci</taxon>
        <taxon>Deinococcales</taxon>
        <taxon>Deinococcaceae</taxon>
        <taxon>Deinococcus</taxon>
    </lineage>
</organism>
<dbReference type="RefSeq" id="WP_309854738.1">
    <property type="nucleotide sequence ID" value="NZ_JAVDQJ010000005.1"/>
</dbReference>
<accession>A0AAE3XAT3</accession>
<keyword evidence="1" id="KW-0812">Transmembrane</keyword>
<feature type="transmembrane region" description="Helical" evidence="1">
    <location>
        <begin position="30"/>
        <end position="50"/>
    </location>
</feature>
<protein>
    <submittedName>
        <fullName evidence="2">Uncharacterized membrane protein YebE (DUF533 family)</fullName>
    </submittedName>
</protein>
<feature type="transmembrane region" description="Helical" evidence="1">
    <location>
        <begin position="6"/>
        <end position="23"/>
    </location>
</feature>
<proteinExistence type="predicted"/>
<sequence length="51" mass="5639">MEFGQWLYYAALGLAALVGFVIVKKVMSLLGKVIALALLAAAVYFAYLYFF</sequence>